<evidence type="ECO:0000256" key="3">
    <source>
        <dbReference type="ARBA" id="ARBA00022989"/>
    </source>
</evidence>
<dbReference type="InterPro" id="IPR007343">
    <property type="entry name" value="Uncharacterised_pept_Zn_put"/>
</dbReference>
<dbReference type="Pfam" id="PF04228">
    <property type="entry name" value="Zn_peptidase"/>
    <property type="match status" value="1"/>
</dbReference>
<organism evidence="7 8">
    <name type="scientific">Chitinivorax tropicus</name>
    <dbReference type="NCBI Taxonomy" id="714531"/>
    <lineage>
        <taxon>Bacteria</taxon>
        <taxon>Pseudomonadati</taxon>
        <taxon>Pseudomonadota</taxon>
        <taxon>Betaproteobacteria</taxon>
        <taxon>Chitinivorax</taxon>
    </lineage>
</organism>
<evidence type="ECO:0000313" key="7">
    <source>
        <dbReference type="EMBL" id="MBB5016931.1"/>
    </source>
</evidence>
<feature type="transmembrane region" description="Helical" evidence="6">
    <location>
        <begin position="21"/>
        <end position="42"/>
    </location>
</feature>
<keyword evidence="4 6" id="KW-0472">Membrane</keyword>
<feature type="region of interest" description="Disordered" evidence="5">
    <location>
        <begin position="1"/>
        <end position="21"/>
    </location>
</feature>
<protein>
    <recommendedName>
        <fullName evidence="9">Flagellar biosynthesis protein FlgM</fullName>
    </recommendedName>
</protein>
<dbReference type="PANTHER" id="PTHR30168">
    <property type="entry name" value="PUTATIVE MEMBRANE PROTEIN YPFJ"/>
    <property type="match status" value="1"/>
</dbReference>
<keyword evidence="8" id="KW-1185">Reference proteome</keyword>
<proteinExistence type="predicted"/>
<keyword evidence="2 6" id="KW-0812">Transmembrane</keyword>
<evidence type="ECO:0000256" key="4">
    <source>
        <dbReference type="ARBA" id="ARBA00023136"/>
    </source>
</evidence>
<gene>
    <name evidence="7" type="ORF">HNQ59_000193</name>
</gene>
<dbReference type="RefSeq" id="WP_184033898.1">
    <property type="nucleotide sequence ID" value="NZ_JACHHY010000001.1"/>
</dbReference>
<evidence type="ECO:0000256" key="1">
    <source>
        <dbReference type="ARBA" id="ARBA00004167"/>
    </source>
</evidence>
<comment type="caution">
    <text evidence="7">The sequence shown here is derived from an EMBL/GenBank/DDBJ whole genome shotgun (WGS) entry which is preliminary data.</text>
</comment>
<dbReference type="PANTHER" id="PTHR30168:SF0">
    <property type="entry name" value="INNER MEMBRANE PROTEIN"/>
    <property type="match status" value="1"/>
</dbReference>
<evidence type="ECO:0000256" key="6">
    <source>
        <dbReference type="SAM" id="Phobius"/>
    </source>
</evidence>
<evidence type="ECO:0008006" key="9">
    <source>
        <dbReference type="Google" id="ProtNLM"/>
    </source>
</evidence>
<name>A0A840MNW0_9PROT</name>
<dbReference type="GO" id="GO:0016020">
    <property type="term" value="C:membrane"/>
    <property type="evidence" value="ECO:0007669"/>
    <property type="project" value="UniProtKB-SubCell"/>
</dbReference>
<dbReference type="EMBL" id="JACHHY010000001">
    <property type="protein sequence ID" value="MBB5016931.1"/>
    <property type="molecule type" value="Genomic_DNA"/>
</dbReference>
<accession>A0A840MNW0</accession>
<evidence type="ECO:0000256" key="5">
    <source>
        <dbReference type="SAM" id="MobiDB-lite"/>
    </source>
</evidence>
<dbReference type="AlphaFoldDB" id="A0A840MNW0"/>
<evidence type="ECO:0000313" key="8">
    <source>
        <dbReference type="Proteomes" id="UP000575898"/>
    </source>
</evidence>
<sequence length="285" mass="30992">MRWNDMRQSDNVEDRRSGGGGLPIGGLSIGGMVVVAVISLLLGQNPLEILGLMQSASQHPTNQAAQPRTQPTNDEGKRFVSAILGDTEDTWDHLFKQAGSHYERPTLVLFRDAVSSACGRASSAVGPFYCPGDKKVYLDLGFFDELQRRFAAPGDFAQAYVIAHEVGHHIQNLMGVSGQVHRKQQALGKKAANALSVQLELQADCLAGVWGHYAQQRKLLDPGDMAEALTAAHAIGDDTLQRNATGHVVPDAFTHGSSEQRMYWFKRGFEAGDMRRCDTFSAAKG</sequence>
<keyword evidence="3 6" id="KW-1133">Transmembrane helix</keyword>
<reference evidence="7 8" key="1">
    <citation type="submission" date="2020-08" db="EMBL/GenBank/DDBJ databases">
        <title>Genomic Encyclopedia of Type Strains, Phase IV (KMG-IV): sequencing the most valuable type-strain genomes for metagenomic binning, comparative biology and taxonomic classification.</title>
        <authorList>
            <person name="Goeker M."/>
        </authorList>
    </citation>
    <scope>NUCLEOTIDE SEQUENCE [LARGE SCALE GENOMIC DNA]</scope>
    <source>
        <strain evidence="7 8">DSM 27165</strain>
    </source>
</reference>
<evidence type="ECO:0000256" key="2">
    <source>
        <dbReference type="ARBA" id="ARBA00022692"/>
    </source>
</evidence>
<feature type="compositionally biased region" description="Basic and acidic residues" evidence="5">
    <location>
        <begin position="1"/>
        <end position="17"/>
    </location>
</feature>
<comment type="subcellular location">
    <subcellularLocation>
        <location evidence="1">Membrane</location>
        <topology evidence="1">Single-pass membrane protein</topology>
    </subcellularLocation>
</comment>
<dbReference type="Proteomes" id="UP000575898">
    <property type="component" value="Unassembled WGS sequence"/>
</dbReference>